<name>A0A016U1Q0_9BILA</name>
<reference evidence="2" key="1">
    <citation type="journal article" date="2015" name="Nat. Genet.">
        <title>The genome and transcriptome of the zoonotic hookworm Ancylostoma ceylanicum identify infection-specific gene families.</title>
        <authorList>
            <person name="Schwarz E.M."/>
            <person name="Hu Y."/>
            <person name="Antoshechkin I."/>
            <person name="Miller M.M."/>
            <person name="Sternberg P.W."/>
            <person name="Aroian R.V."/>
        </authorList>
    </citation>
    <scope>NUCLEOTIDE SEQUENCE</scope>
    <source>
        <strain evidence="2">HY135</strain>
    </source>
</reference>
<comment type="caution">
    <text evidence="1">The sequence shown here is derived from an EMBL/GenBank/DDBJ whole genome shotgun (WGS) entry which is preliminary data.</text>
</comment>
<evidence type="ECO:0000313" key="1">
    <source>
        <dbReference type="EMBL" id="EYC08797.1"/>
    </source>
</evidence>
<sequence length="150" mass="17298">MNTSKKKSRCSPIPLHVSDYIIKEVLKHEKILIQGGSIRMQGSNEERRQLWRQISVKIFMKFKVSLTPSQVQMHFSNRKKRVMSLHPLERGYRLHAGSGKQLDVDTSEPVVHFQGTDLDLYNYFRGRESQHAPSPAGGTCDLNVRFFLKS</sequence>
<accession>A0A016U1Q0</accession>
<dbReference type="OrthoDB" id="5888946at2759"/>
<dbReference type="Proteomes" id="UP000024635">
    <property type="component" value="Unassembled WGS sequence"/>
</dbReference>
<keyword evidence="2" id="KW-1185">Reference proteome</keyword>
<proteinExistence type="predicted"/>
<dbReference type="EMBL" id="JARK01001400">
    <property type="protein sequence ID" value="EYC08797.1"/>
    <property type="molecule type" value="Genomic_DNA"/>
</dbReference>
<evidence type="ECO:0000313" key="2">
    <source>
        <dbReference type="Proteomes" id="UP000024635"/>
    </source>
</evidence>
<dbReference type="AlphaFoldDB" id="A0A016U1Q0"/>
<organism evidence="1 2">
    <name type="scientific">Ancylostoma ceylanicum</name>
    <dbReference type="NCBI Taxonomy" id="53326"/>
    <lineage>
        <taxon>Eukaryota</taxon>
        <taxon>Metazoa</taxon>
        <taxon>Ecdysozoa</taxon>
        <taxon>Nematoda</taxon>
        <taxon>Chromadorea</taxon>
        <taxon>Rhabditida</taxon>
        <taxon>Rhabditina</taxon>
        <taxon>Rhabditomorpha</taxon>
        <taxon>Strongyloidea</taxon>
        <taxon>Ancylostomatidae</taxon>
        <taxon>Ancylostomatinae</taxon>
        <taxon>Ancylostoma</taxon>
    </lineage>
</organism>
<protein>
    <submittedName>
        <fullName evidence="1">Uncharacterized protein</fullName>
    </submittedName>
</protein>
<gene>
    <name evidence="1" type="primary">Acey_s0064.g3534</name>
    <name evidence="1" type="ORF">Y032_0064g3534</name>
</gene>